<dbReference type="EMBL" id="SJPN01000003">
    <property type="protein sequence ID" value="TWU04741.1"/>
    <property type="molecule type" value="Genomic_DNA"/>
</dbReference>
<reference evidence="1 2" key="1">
    <citation type="submission" date="2019-02" db="EMBL/GenBank/DDBJ databases">
        <title>Deep-cultivation of Planctomycetes and their phenomic and genomic characterization uncovers novel biology.</title>
        <authorList>
            <person name="Wiegand S."/>
            <person name="Jogler M."/>
            <person name="Boedeker C."/>
            <person name="Pinto D."/>
            <person name="Vollmers J."/>
            <person name="Rivas-Marin E."/>
            <person name="Kohn T."/>
            <person name="Peeters S.H."/>
            <person name="Heuer A."/>
            <person name="Rast P."/>
            <person name="Oberbeckmann S."/>
            <person name="Bunk B."/>
            <person name="Jeske O."/>
            <person name="Meyerdierks A."/>
            <person name="Storesund J.E."/>
            <person name="Kallscheuer N."/>
            <person name="Luecker S."/>
            <person name="Lage O.M."/>
            <person name="Pohl T."/>
            <person name="Merkel B.J."/>
            <person name="Hornburger P."/>
            <person name="Mueller R.-W."/>
            <person name="Bruemmer F."/>
            <person name="Labrenz M."/>
            <person name="Spormann A.M."/>
            <person name="Op Den Camp H."/>
            <person name="Overmann J."/>
            <person name="Amann R."/>
            <person name="Jetten M.S.M."/>
            <person name="Mascher T."/>
            <person name="Medema M.H."/>
            <person name="Devos D.P."/>
            <person name="Kaster A.-K."/>
            <person name="Ovreas L."/>
            <person name="Rohde M."/>
            <person name="Galperin M.Y."/>
            <person name="Jogler C."/>
        </authorList>
    </citation>
    <scope>NUCLEOTIDE SEQUENCE [LARGE SCALE GENOMIC DNA]</scope>
    <source>
        <strain evidence="1 2">Pla52n</strain>
    </source>
</reference>
<evidence type="ECO:0000313" key="1">
    <source>
        <dbReference type="EMBL" id="TWU04741.1"/>
    </source>
</evidence>
<comment type="caution">
    <text evidence="1">The sequence shown here is derived from an EMBL/GenBank/DDBJ whole genome shotgun (WGS) entry which is preliminary data.</text>
</comment>
<gene>
    <name evidence="1" type="ORF">Pla52n_27840</name>
</gene>
<dbReference type="Proteomes" id="UP000320176">
    <property type="component" value="Unassembled WGS sequence"/>
</dbReference>
<keyword evidence="2" id="KW-1185">Reference proteome</keyword>
<sequence>MTVLGMLSFTSGSTEQRSADLVMQSMTYRISVADATAALSMGREPHDMQHNRV</sequence>
<organism evidence="1 2">
    <name type="scientific">Stieleria varia</name>
    <dbReference type="NCBI Taxonomy" id="2528005"/>
    <lineage>
        <taxon>Bacteria</taxon>
        <taxon>Pseudomonadati</taxon>
        <taxon>Planctomycetota</taxon>
        <taxon>Planctomycetia</taxon>
        <taxon>Pirellulales</taxon>
        <taxon>Pirellulaceae</taxon>
        <taxon>Stieleria</taxon>
    </lineage>
</organism>
<name>A0A5C6AZ89_9BACT</name>
<protein>
    <submittedName>
        <fullName evidence="1">Uncharacterized protein</fullName>
    </submittedName>
</protein>
<proteinExistence type="predicted"/>
<dbReference type="AlphaFoldDB" id="A0A5C6AZ89"/>
<accession>A0A5C6AZ89</accession>
<dbReference type="RefSeq" id="WP_231741980.1">
    <property type="nucleotide sequence ID" value="NZ_SJPN01000003.1"/>
</dbReference>
<evidence type="ECO:0000313" key="2">
    <source>
        <dbReference type="Proteomes" id="UP000320176"/>
    </source>
</evidence>